<evidence type="ECO:0000256" key="1">
    <source>
        <dbReference type="SAM" id="MobiDB-lite"/>
    </source>
</evidence>
<keyword evidence="4" id="KW-1185">Reference proteome</keyword>
<accession>A0A8H9LUW1</accession>
<protein>
    <recommendedName>
        <fullName evidence="6">DUF2804 domain-containing protein</fullName>
    </recommendedName>
</protein>
<dbReference type="EMBL" id="BLLO01000017">
    <property type="protein sequence ID" value="GFH77403.1"/>
    <property type="molecule type" value="Genomic_DNA"/>
</dbReference>
<evidence type="ECO:0000313" key="5">
    <source>
        <dbReference type="Proteomes" id="UP000660975"/>
    </source>
</evidence>
<dbReference type="EMBL" id="BMSC01000014">
    <property type="protein sequence ID" value="GGU83317.1"/>
    <property type="molecule type" value="Genomic_DNA"/>
</dbReference>
<evidence type="ECO:0000313" key="4">
    <source>
        <dbReference type="Proteomes" id="UP000480804"/>
    </source>
</evidence>
<proteinExistence type="predicted"/>
<comment type="caution">
    <text evidence="3">The sequence shown here is derived from an EMBL/GenBank/DDBJ whole genome shotgun (WGS) entry which is preliminary data.</text>
</comment>
<name>A0A8H9LUW1_9ACTN</name>
<evidence type="ECO:0000313" key="3">
    <source>
        <dbReference type="EMBL" id="GGU83317.1"/>
    </source>
</evidence>
<reference evidence="3" key="3">
    <citation type="submission" date="2020-09" db="EMBL/GenBank/DDBJ databases">
        <authorList>
            <person name="Sun Q."/>
            <person name="Ohkuma M."/>
        </authorList>
    </citation>
    <scope>NUCLEOTIDE SEQUENCE</scope>
    <source>
        <strain evidence="3">JCM 4136</strain>
    </source>
</reference>
<feature type="region of interest" description="Disordered" evidence="1">
    <location>
        <begin position="1"/>
        <end position="72"/>
    </location>
</feature>
<evidence type="ECO:0008006" key="6">
    <source>
        <dbReference type="Google" id="ProtNLM"/>
    </source>
</evidence>
<dbReference type="PANTHER" id="PTHR35868:SF3">
    <property type="entry name" value="DUF2804 DOMAIN-CONTAINING PROTEIN"/>
    <property type="match status" value="1"/>
</dbReference>
<dbReference type="Proteomes" id="UP000480804">
    <property type="component" value="Unassembled WGS sequence"/>
</dbReference>
<dbReference type="Pfam" id="PF10974">
    <property type="entry name" value="DUF2804"/>
    <property type="match status" value="1"/>
</dbReference>
<organism evidence="3 5">
    <name type="scientific">Streptomyces gougerotii</name>
    <dbReference type="NCBI Taxonomy" id="53448"/>
    <lineage>
        <taxon>Bacteria</taxon>
        <taxon>Bacillati</taxon>
        <taxon>Actinomycetota</taxon>
        <taxon>Actinomycetes</taxon>
        <taxon>Kitasatosporales</taxon>
        <taxon>Streptomycetaceae</taxon>
        <taxon>Streptomyces</taxon>
        <taxon>Streptomyces diastaticus group</taxon>
    </lineage>
</organism>
<sequence>MTGTRSPSPAEGTATPGHPVPPVGPSAPGQAAAPLLSGTGQARGPDVPRTLPPMTTHERELTHGPVDLCRPDGTLAPEAVGWSRRPLHRANLRGWGRTKRWEYWCVTTPTHLVALTVSDLDFLRLDAVYVLELGPGGREIERTSLRPGGPRTPLPEGVAGVPGPFGGHDVTVGPARPVRDQVRVGIRREGAGTRLTARCLAPGSGEQVEVDVYAALPEGHETLSVVVPWGADRFQYTSKQTALPAHGRVRVGSRVLPFAPGDSWAVLDHGRGRWPRRAHWNWGAGSGRTDGRTLGLQFGGRWTAGTGATENALCVDGRLSKIGEELTWSYDLAEPLAPWRVRSPGSEQVDLTFTPIHDRVTRTDAGLLSNHTDQCFGHWNGTVHDDTGDRVAVRGVLGWAEDVRMRW</sequence>
<dbReference type="AlphaFoldDB" id="A0A8H9LUW1"/>
<reference evidence="3" key="1">
    <citation type="journal article" date="2014" name="Int. J. Syst. Evol. Microbiol.">
        <title>Complete genome sequence of Corynebacterium casei LMG S-19264T (=DSM 44701T), isolated from a smear-ripened cheese.</title>
        <authorList>
            <consortium name="US DOE Joint Genome Institute (JGI-PGF)"/>
            <person name="Walter F."/>
            <person name="Albersmeier A."/>
            <person name="Kalinowski J."/>
            <person name="Ruckert C."/>
        </authorList>
    </citation>
    <scope>NUCLEOTIDE SEQUENCE</scope>
    <source>
        <strain evidence="3">JCM 4136</strain>
    </source>
</reference>
<gene>
    <name evidence="3" type="ORF">GCM10010227_41990</name>
    <name evidence="2" type="ORF">Sgou_20730</name>
</gene>
<dbReference type="PANTHER" id="PTHR35868">
    <property type="entry name" value="DUF2804 DOMAIN-CONTAINING PROTEIN-RELATED"/>
    <property type="match status" value="1"/>
</dbReference>
<dbReference type="Proteomes" id="UP000660975">
    <property type="component" value="Unassembled WGS sequence"/>
</dbReference>
<reference evidence="2 4" key="2">
    <citation type="submission" date="2020-02" db="EMBL/GenBank/DDBJ databases">
        <title>Whole genome shotgun sequence of Streptomyces gougerotii NBRC 13043.</title>
        <authorList>
            <person name="Ichikawa N."/>
            <person name="Komaki H."/>
            <person name="Tamura T."/>
        </authorList>
    </citation>
    <scope>NUCLEOTIDE SEQUENCE [LARGE SCALE GENOMIC DNA]</scope>
    <source>
        <strain evidence="2 4">NBRC 13043</strain>
    </source>
</reference>
<dbReference type="InterPro" id="IPR021243">
    <property type="entry name" value="DUF2804"/>
</dbReference>
<evidence type="ECO:0000313" key="2">
    <source>
        <dbReference type="EMBL" id="GFH77403.1"/>
    </source>
</evidence>